<feature type="signal peptide" evidence="6">
    <location>
        <begin position="1"/>
        <end position="21"/>
    </location>
</feature>
<proteinExistence type="predicted"/>
<dbReference type="InterPro" id="IPR006059">
    <property type="entry name" value="SBP"/>
</dbReference>
<keyword evidence="2 6" id="KW-0732">Signal</keyword>
<evidence type="ECO:0000256" key="3">
    <source>
        <dbReference type="ARBA" id="ARBA00023136"/>
    </source>
</evidence>
<evidence type="ECO:0000256" key="5">
    <source>
        <dbReference type="ARBA" id="ARBA00023288"/>
    </source>
</evidence>
<evidence type="ECO:0000313" key="8">
    <source>
        <dbReference type="Proteomes" id="UP001589776"/>
    </source>
</evidence>
<dbReference type="RefSeq" id="WP_377471482.1">
    <property type="nucleotide sequence ID" value="NZ_JBHLWN010000069.1"/>
</dbReference>
<evidence type="ECO:0000256" key="1">
    <source>
        <dbReference type="ARBA" id="ARBA00022475"/>
    </source>
</evidence>
<gene>
    <name evidence="7" type="ORF">ACFFK0_17030</name>
</gene>
<reference evidence="7 8" key="1">
    <citation type="submission" date="2024-09" db="EMBL/GenBank/DDBJ databases">
        <authorList>
            <person name="Sun Q."/>
            <person name="Mori K."/>
        </authorList>
    </citation>
    <scope>NUCLEOTIDE SEQUENCE [LARGE SCALE GENOMIC DNA]</scope>
    <source>
        <strain evidence="7 8">CCM 7759</strain>
    </source>
</reference>
<keyword evidence="3" id="KW-0472">Membrane</keyword>
<keyword evidence="8" id="KW-1185">Reference proteome</keyword>
<sequence length="465" mass="50916">MTNKWKHVALCSILTVLPLTACSSNSNSAAGSDAASPQGKNGKTTVTVSALKKDAFLQEAERLFEEANPDIDIDIRGYLATPESDNKKMVMRSLEGDKPNEADLEKFRTSVNAELMSGKGADLIALEHLPYEKYARKHLLARLDDWIKKDGGLKDSDYYTSIFDAVRVDGTAFALPIHYTMNATLGNTPLLEAQGIQIDDSKWTWKDMLAIGRQVVQSGGNAAAVWTGKPKADLIGDMVQSQYSQYVSGKKAAFDTAEFTELLEQVSDMYDKGQILETADMSNASKDIFKSLSMQMPMNLLFMPQMMYGGKGKVYNTPAENGNGSGISFTSNLMLGINEKSKHKEEAWKFLQFLLSEKVQSAPWLQGFPVHKASLEKQLRQSIEALSSGRIKLQGPNGTGPSAAITEEQLQSSLALADRKASYAAGDPTVMKIVKEEAQAFFNKTKSAKAAAGMIQNRVTTYLNE</sequence>
<keyword evidence="4" id="KW-0564">Palmitate</keyword>
<accession>A0ABV6DNB3</accession>
<evidence type="ECO:0000313" key="7">
    <source>
        <dbReference type="EMBL" id="MFC0214134.1"/>
    </source>
</evidence>
<evidence type="ECO:0000256" key="2">
    <source>
        <dbReference type="ARBA" id="ARBA00022729"/>
    </source>
</evidence>
<protein>
    <submittedName>
        <fullName evidence="7">ABC transporter substrate-binding protein</fullName>
    </submittedName>
</protein>
<keyword evidence="1" id="KW-1003">Cell membrane</keyword>
<keyword evidence="5" id="KW-0449">Lipoprotein</keyword>
<name>A0ABV6DNB3_9BACL</name>
<comment type="caution">
    <text evidence="7">The sequence shown here is derived from an EMBL/GenBank/DDBJ whole genome shotgun (WGS) entry which is preliminary data.</text>
</comment>
<dbReference type="EMBL" id="JBHLWN010000069">
    <property type="protein sequence ID" value="MFC0214134.1"/>
    <property type="molecule type" value="Genomic_DNA"/>
</dbReference>
<evidence type="ECO:0000256" key="6">
    <source>
        <dbReference type="SAM" id="SignalP"/>
    </source>
</evidence>
<evidence type="ECO:0000256" key="4">
    <source>
        <dbReference type="ARBA" id="ARBA00023139"/>
    </source>
</evidence>
<dbReference type="SUPFAM" id="SSF53850">
    <property type="entry name" value="Periplasmic binding protein-like II"/>
    <property type="match status" value="1"/>
</dbReference>
<dbReference type="InterPro" id="IPR050490">
    <property type="entry name" value="Bact_solute-bd_prot1"/>
</dbReference>
<dbReference type="PANTHER" id="PTHR43649">
    <property type="entry name" value="ARABINOSE-BINDING PROTEIN-RELATED"/>
    <property type="match status" value="1"/>
</dbReference>
<dbReference type="PANTHER" id="PTHR43649:SF33">
    <property type="entry name" value="POLYGALACTURONAN_RHAMNOGALACTURONAN-BINDING PROTEIN YTCQ"/>
    <property type="match status" value="1"/>
</dbReference>
<dbReference type="Gene3D" id="3.40.190.10">
    <property type="entry name" value="Periplasmic binding protein-like II"/>
    <property type="match status" value="1"/>
</dbReference>
<organism evidence="7 8">
    <name type="scientific">Paenibacillus chartarius</name>
    <dbReference type="NCBI Taxonomy" id="747481"/>
    <lineage>
        <taxon>Bacteria</taxon>
        <taxon>Bacillati</taxon>
        <taxon>Bacillota</taxon>
        <taxon>Bacilli</taxon>
        <taxon>Bacillales</taxon>
        <taxon>Paenibacillaceae</taxon>
        <taxon>Paenibacillus</taxon>
    </lineage>
</organism>
<dbReference type="Pfam" id="PF01547">
    <property type="entry name" value="SBP_bac_1"/>
    <property type="match status" value="1"/>
</dbReference>
<feature type="chain" id="PRO_5046790737" evidence="6">
    <location>
        <begin position="22"/>
        <end position="465"/>
    </location>
</feature>
<dbReference type="Proteomes" id="UP001589776">
    <property type="component" value="Unassembled WGS sequence"/>
</dbReference>